<accession>A0A3S9UB28</accession>
<dbReference type="EMBL" id="MK279849">
    <property type="protein sequence ID" value="AZS07517.1"/>
    <property type="molecule type" value="Genomic_DNA"/>
</dbReference>
<name>A0A3S9UB28_9CAUD</name>
<evidence type="ECO:0000313" key="2">
    <source>
        <dbReference type="Proteomes" id="UP000287876"/>
    </source>
</evidence>
<sequence>MDELEPGLIAAYDQQVAACDECLDKFVATFRALALVFGSTATTIEFANDFVRRAELEASGEATDEDFGVNVEFLSNLLTVAIKRLAQV</sequence>
<evidence type="ECO:0000313" key="1">
    <source>
        <dbReference type="EMBL" id="AZS07517.1"/>
    </source>
</evidence>
<proteinExistence type="predicted"/>
<dbReference type="Proteomes" id="UP000287876">
    <property type="component" value="Segment"/>
</dbReference>
<organism evidence="1 2">
    <name type="scientific">Mycobacterium phage Duke13</name>
    <dbReference type="NCBI Taxonomy" id="2499038"/>
    <lineage>
        <taxon>Viruses</taxon>
        <taxon>Duplodnaviria</taxon>
        <taxon>Heunggongvirae</taxon>
        <taxon>Uroviricota</taxon>
        <taxon>Caudoviricetes</taxon>
        <taxon>Omegavirus</taxon>
        <taxon>Omegavirus baka</taxon>
    </lineage>
</organism>
<reference evidence="1 2" key="1">
    <citation type="submission" date="2018-12" db="EMBL/GenBank/DDBJ databases">
        <authorList>
            <person name="Betsko A.J."/>
            <person name="Stoner T.H."/>
            <person name="Garlena R.A."/>
            <person name="Russell D.A."/>
            <person name="Pope W.H."/>
            <person name="Jacobs-Sera D."/>
            <person name="Hatfull G.F."/>
        </authorList>
    </citation>
    <scope>NUCLEOTIDE SEQUENCE [LARGE SCALE GENOMIC DNA]</scope>
</reference>
<gene>
    <name evidence="1" type="primary">180</name>
    <name evidence="1" type="ORF">PBI_DUKE13_180</name>
</gene>
<protein>
    <submittedName>
        <fullName evidence="1">Uncharacterized protein</fullName>
    </submittedName>
</protein>